<accession>A0A7M5UPV0</accession>
<evidence type="ECO:0000313" key="5">
    <source>
        <dbReference type="Proteomes" id="UP000594262"/>
    </source>
</evidence>
<reference evidence="4" key="1">
    <citation type="submission" date="2021-01" db="UniProtKB">
        <authorList>
            <consortium name="EnsemblMetazoa"/>
        </authorList>
    </citation>
    <scope>IDENTIFICATION</scope>
</reference>
<feature type="coiled-coil region" evidence="2">
    <location>
        <begin position="254"/>
        <end position="302"/>
    </location>
</feature>
<sequence length="1364" mass="155893">MAATNVNNFFSKKDLQDIVYEKQLPESWNKNSKVSYKIFSEILSFLDENSLSVSGNLVPILSLLCYKDVSLIIKKPTNFQRKILKLISKNKDCLENYITDFYDCDVSLSSSLEIGPMCSAIGLTSAQIDGNDRDCLKNAIAEITKDDKSVVVTNGIVLELKSYFMDNFTPSWSKFHKCMIPLFPECVHHFERFKKILTRLSEDKKSLRANNLSTFSNKPFSFPVPSSGINRTVSNDSPVSSKNLGKTRNETFNREEFDKTISLLLEKNNDLESKIFLLFEALKEESKDKIKYLNELKCLQIESEKTSSDLSKALSKLGHLSTRNVNKRIKLQKDKVIEANEELCEKNEMISSLQSSIAESTSENEKYIQKLNAKLDKALVKSTKYRRRNNDLKKKVLNFEKKLGETNENGFQSHTENLKAEIKILIDHVKFLENEKLAAEEELEDLMKSNEIKVFHKGCYNADIRAVYEDLLCMGVGTSKVKEVIRTVLKNIAKRDAPVLPGVTFAKGMLLEARNLAQQHLVHVLSGEKISESDSATNFSDLNTLHSDGTSKKGRSYLSYDITTKTGETLNAGLRETSSGDAEMQLKVLQNILDDLSKKSSDKSFSNKVFGSIKNLMSDRCSTQKKFNHIFIEYRTSVLPQIIEGWDNLTDKEKSKLKNINEFFCGLHYLVGLADQAEATLKVWEGLLYYKDKKVGSLAHGGYSNGESGCLRTIRTVCKSVQERGCDKSGRMVHFATFLKSEHNVTEIPLYPFLGNRFNILFLNAAGVFQLYSLLQAFFSECYDENRLLTAVYHDLNVLAYKVGCRALGLIHKKVTGPFWRQMVESETALNMSKNYQKMVEKFEKWSADSSDFLFGSDCLFPKHIHKDTIFETLTSQFEHDESMTKPLLEMIFASFTVVSKRMLEDHLVGGKYDNPSEETSQEAVSVPTSNALNERTFGMLDYLKRAKPKALDMVYEGIIMFNLNKTKAWRDNLSKSDLEVVMERARISVKEQKRLFFQRKQQIHNEKEEKTKQAALEKKRKAENLASLKEQLTVQIQEKCNGLWTDKETIEKELGKLDTAKSKRESLKVQLDFRKTVLQMNTICDKSLFFLTSQGKNKSIEELKNNLLKIIEEKEMETNEEPKTDNFDFSEPVTLSTEIVKQRKEEILTNGKKEKKQGKQKAGVKIQTKNKKRVATNSKKNISKKQRVSKNSESPSPIISVPSDLIGKLVCHYTERDEEVGWHKGVVIRQVGRAVKNPKFLIQYHLCDSEGNDTCTANLYEDFLSDDLTLINIVSSDFIDSKIEVLYEEDNIDKWWEGEVADVDQESKDPENPDFFVYYKFNDGSEDDITEKEYFLEPLIELYLNGRVRFLECVVGLNNEIAD</sequence>
<protein>
    <submittedName>
        <fullName evidence="4">Uncharacterized protein</fullName>
    </submittedName>
</protein>
<feature type="coiled-coil region" evidence="2">
    <location>
        <begin position="368"/>
        <end position="449"/>
    </location>
</feature>
<feature type="region of interest" description="Disordered" evidence="3">
    <location>
        <begin position="1147"/>
        <end position="1197"/>
    </location>
</feature>
<dbReference type="GO" id="GO:0000175">
    <property type="term" value="F:3'-5'-RNA exonuclease activity"/>
    <property type="evidence" value="ECO:0007669"/>
    <property type="project" value="InterPro"/>
</dbReference>
<keyword evidence="5" id="KW-1185">Reference proteome</keyword>
<evidence type="ECO:0000256" key="2">
    <source>
        <dbReference type="SAM" id="Coils"/>
    </source>
</evidence>
<evidence type="ECO:0000313" key="4">
    <source>
        <dbReference type="EnsemblMetazoa" id="CLYHEMP002296.1"/>
    </source>
</evidence>
<evidence type="ECO:0000256" key="3">
    <source>
        <dbReference type="SAM" id="MobiDB-lite"/>
    </source>
</evidence>
<name>A0A7M5UPV0_9CNID</name>
<dbReference type="EnsemblMetazoa" id="CLYHEMT002296.1">
    <property type="protein sequence ID" value="CLYHEMP002296.1"/>
    <property type="gene ID" value="CLYHEMG002296"/>
</dbReference>
<dbReference type="PANTHER" id="PTHR11046:SF25">
    <property type="match status" value="1"/>
</dbReference>
<evidence type="ECO:0000256" key="1">
    <source>
        <dbReference type="ARBA" id="ARBA00022722"/>
    </source>
</evidence>
<keyword evidence="1" id="KW-0540">Nuclease</keyword>
<dbReference type="PANTHER" id="PTHR11046">
    <property type="entry name" value="OLIGORIBONUCLEASE, MITOCHONDRIAL"/>
    <property type="match status" value="1"/>
</dbReference>
<keyword evidence="1" id="KW-0378">Hydrolase</keyword>
<organism evidence="4 5">
    <name type="scientific">Clytia hemisphaerica</name>
    <dbReference type="NCBI Taxonomy" id="252671"/>
    <lineage>
        <taxon>Eukaryota</taxon>
        <taxon>Metazoa</taxon>
        <taxon>Cnidaria</taxon>
        <taxon>Hydrozoa</taxon>
        <taxon>Hydroidolina</taxon>
        <taxon>Leptothecata</taxon>
        <taxon>Obeliida</taxon>
        <taxon>Clytiidae</taxon>
        <taxon>Clytia</taxon>
    </lineage>
</organism>
<keyword evidence="2" id="KW-0175">Coiled coil</keyword>
<dbReference type="InterPro" id="IPR022894">
    <property type="entry name" value="Oligoribonuclease"/>
</dbReference>
<dbReference type="OrthoDB" id="6159600at2759"/>
<dbReference type="Proteomes" id="UP000594262">
    <property type="component" value="Unplaced"/>
</dbReference>
<proteinExistence type="predicted"/>
<feature type="coiled-coil region" evidence="2">
    <location>
        <begin position="1006"/>
        <end position="1071"/>
    </location>
</feature>